<sequence>MDGLYITGCTAPMPNSPSPPEALTVHHLDDSRSMRILWLLEELGVPYELRTYKRSQDMTAPAELKKVHARGVSPVITKGGMTLAESGAIIEYIRDKYDPAGKMQPPEFGKIDDLYFLHYAEGSLMPLLVDKLIFKILPDKAPYLLRPMFTLISNLMNSNFLDPRLEVHAELIEEHLAKSGDFFAGGDHPTAADYMMIFPLESWSHRYPELIGENAKAYVERIHSRPAYQRAVEKTGGHSYAQK</sequence>
<comment type="catalytic activity">
    <reaction evidence="4">
        <text>RX + glutathione = an S-substituted glutathione + a halide anion + H(+)</text>
        <dbReference type="Rhea" id="RHEA:16437"/>
        <dbReference type="ChEBI" id="CHEBI:15378"/>
        <dbReference type="ChEBI" id="CHEBI:16042"/>
        <dbReference type="ChEBI" id="CHEBI:17792"/>
        <dbReference type="ChEBI" id="CHEBI:57925"/>
        <dbReference type="ChEBI" id="CHEBI:90779"/>
        <dbReference type="EC" id="2.5.1.18"/>
    </reaction>
</comment>
<dbReference type="PANTHER" id="PTHR44051:SF9">
    <property type="entry name" value="GLUTATHIONE S-TRANSFERASE 1"/>
    <property type="match status" value="1"/>
</dbReference>
<dbReference type="EMBL" id="KV722638">
    <property type="protein sequence ID" value="OCH84752.1"/>
    <property type="molecule type" value="Genomic_DNA"/>
</dbReference>
<comment type="similarity">
    <text evidence="1">Belongs to the GST superfamily.</text>
</comment>
<dbReference type="InterPro" id="IPR036282">
    <property type="entry name" value="Glutathione-S-Trfase_C_sf"/>
</dbReference>
<dbReference type="CDD" id="cd03046">
    <property type="entry name" value="GST_N_GTT1_like"/>
    <property type="match status" value="1"/>
</dbReference>
<evidence type="ECO:0000256" key="2">
    <source>
        <dbReference type="ARBA" id="ARBA00012452"/>
    </source>
</evidence>
<dbReference type="AlphaFoldDB" id="A0A8E2AMN6"/>
<evidence type="ECO:0000256" key="1">
    <source>
        <dbReference type="ARBA" id="ARBA00007409"/>
    </source>
</evidence>
<dbReference type="InterPro" id="IPR004045">
    <property type="entry name" value="Glutathione_S-Trfase_N"/>
</dbReference>
<dbReference type="InterPro" id="IPR040079">
    <property type="entry name" value="Glutathione_S-Trfase"/>
</dbReference>
<evidence type="ECO:0000313" key="6">
    <source>
        <dbReference type="EMBL" id="OCH84752.1"/>
    </source>
</evidence>
<dbReference type="FunFam" id="3.40.30.10:FF:000156">
    <property type="entry name" value="Glutathione S-transferase 1"/>
    <property type="match status" value="1"/>
</dbReference>
<keyword evidence="7" id="KW-1185">Reference proteome</keyword>
<dbReference type="PROSITE" id="PS50404">
    <property type="entry name" value="GST_NTER"/>
    <property type="match status" value="1"/>
</dbReference>
<evidence type="ECO:0000256" key="4">
    <source>
        <dbReference type="ARBA" id="ARBA00047960"/>
    </source>
</evidence>
<keyword evidence="3" id="KW-0808">Transferase</keyword>
<dbReference type="SFLD" id="SFLDG01150">
    <property type="entry name" value="Main.1:_Beta-like"/>
    <property type="match status" value="1"/>
</dbReference>
<evidence type="ECO:0000256" key="3">
    <source>
        <dbReference type="ARBA" id="ARBA00022679"/>
    </source>
</evidence>
<dbReference type="Proteomes" id="UP000250043">
    <property type="component" value="Unassembled WGS sequence"/>
</dbReference>
<dbReference type="GO" id="GO:0005737">
    <property type="term" value="C:cytoplasm"/>
    <property type="evidence" value="ECO:0007669"/>
    <property type="project" value="UniProtKB-ARBA"/>
</dbReference>
<dbReference type="InterPro" id="IPR036249">
    <property type="entry name" value="Thioredoxin-like_sf"/>
</dbReference>
<dbReference type="SFLD" id="SFLDS00019">
    <property type="entry name" value="Glutathione_Transferase_(cytos"/>
    <property type="match status" value="1"/>
</dbReference>
<dbReference type="SUPFAM" id="SSF52833">
    <property type="entry name" value="Thioredoxin-like"/>
    <property type="match status" value="1"/>
</dbReference>
<dbReference type="PANTHER" id="PTHR44051">
    <property type="entry name" value="GLUTATHIONE S-TRANSFERASE-RELATED"/>
    <property type="match status" value="1"/>
</dbReference>
<evidence type="ECO:0000259" key="5">
    <source>
        <dbReference type="PROSITE" id="PS50404"/>
    </source>
</evidence>
<evidence type="ECO:0000313" key="7">
    <source>
        <dbReference type="Proteomes" id="UP000250043"/>
    </source>
</evidence>
<dbReference type="Pfam" id="PF02798">
    <property type="entry name" value="GST_N"/>
    <property type="match status" value="1"/>
</dbReference>
<dbReference type="SFLD" id="SFLDG00358">
    <property type="entry name" value="Main_(cytGST)"/>
    <property type="match status" value="1"/>
</dbReference>
<protein>
    <recommendedName>
        <fullName evidence="2">glutathione transferase</fullName>
        <ecNumber evidence="2">2.5.1.18</ecNumber>
    </recommendedName>
</protein>
<dbReference type="SUPFAM" id="SSF47616">
    <property type="entry name" value="GST C-terminal domain-like"/>
    <property type="match status" value="1"/>
</dbReference>
<gene>
    <name evidence="6" type="ORF">OBBRIDRAFT_377503</name>
</gene>
<dbReference type="GO" id="GO:0004602">
    <property type="term" value="F:glutathione peroxidase activity"/>
    <property type="evidence" value="ECO:0007669"/>
    <property type="project" value="UniProtKB-ARBA"/>
</dbReference>
<name>A0A8E2AMN6_9APHY</name>
<organism evidence="6 7">
    <name type="scientific">Obba rivulosa</name>
    <dbReference type="NCBI Taxonomy" id="1052685"/>
    <lineage>
        <taxon>Eukaryota</taxon>
        <taxon>Fungi</taxon>
        <taxon>Dikarya</taxon>
        <taxon>Basidiomycota</taxon>
        <taxon>Agaricomycotina</taxon>
        <taxon>Agaricomycetes</taxon>
        <taxon>Polyporales</taxon>
        <taxon>Gelatoporiaceae</taxon>
        <taxon>Obba</taxon>
    </lineage>
</organism>
<proteinExistence type="inferred from homology"/>
<reference evidence="6 7" key="1">
    <citation type="submission" date="2016-07" db="EMBL/GenBank/DDBJ databases">
        <title>Draft genome of the white-rot fungus Obba rivulosa 3A-2.</title>
        <authorList>
            <consortium name="DOE Joint Genome Institute"/>
            <person name="Miettinen O."/>
            <person name="Riley R."/>
            <person name="Acob R."/>
            <person name="Barry K."/>
            <person name="Cullen D."/>
            <person name="De Vries R."/>
            <person name="Hainaut M."/>
            <person name="Hatakka A."/>
            <person name="Henrissat B."/>
            <person name="Hilden K."/>
            <person name="Kuo R."/>
            <person name="Labutti K."/>
            <person name="Lipzen A."/>
            <person name="Makela M.R."/>
            <person name="Sandor L."/>
            <person name="Spatafora J.W."/>
            <person name="Grigoriev I.V."/>
            <person name="Hibbett D.S."/>
        </authorList>
    </citation>
    <scope>NUCLEOTIDE SEQUENCE [LARGE SCALE GENOMIC DNA]</scope>
    <source>
        <strain evidence="6 7">3A-2</strain>
    </source>
</reference>
<dbReference type="OrthoDB" id="2098326at2759"/>
<dbReference type="GO" id="GO:0004364">
    <property type="term" value="F:glutathione transferase activity"/>
    <property type="evidence" value="ECO:0007669"/>
    <property type="project" value="UniProtKB-EC"/>
</dbReference>
<accession>A0A8E2AMN6</accession>
<dbReference type="EC" id="2.5.1.18" evidence="2"/>
<feature type="domain" description="GST N-terminal" evidence="5">
    <location>
        <begin position="20"/>
        <end position="101"/>
    </location>
</feature>
<dbReference type="Gene3D" id="1.20.1050.10">
    <property type="match status" value="1"/>
</dbReference>
<dbReference type="Gene3D" id="3.40.30.10">
    <property type="entry name" value="Glutaredoxin"/>
    <property type="match status" value="1"/>
</dbReference>